<sequence length="55" mass="6107">MHVCDENSSRGHWPLGDVQEVSNGRHGLVRTCKVRVNGTEKVRPVTQLCVLEHAA</sequence>
<organism evidence="3 4">
    <name type="scientific">Dreissena polymorpha</name>
    <name type="common">Zebra mussel</name>
    <name type="synonym">Mytilus polymorpha</name>
    <dbReference type="NCBI Taxonomy" id="45954"/>
    <lineage>
        <taxon>Eukaryota</taxon>
        <taxon>Metazoa</taxon>
        <taxon>Spiralia</taxon>
        <taxon>Lophotrochozoa</taxon>
        <taxon>Mollusca</taxon>
        <taxon>Bivalvia</taxon>
        <taxon>Autobranchia</taxon>
        <taxon>Heteroconchia</taxon>
        <taxon>Euheterodonta</taxon>
        <taxon>Imparidentia</taxon>
        <taxon>Neoheterodontei</taxon>
        <taxon>Myida</taxon>
        <taxon>Dreissenoidea</taxon>
        <taxon>Dreissenidae</taxon>
        <taxon>Dreissena</taxon>
    </lineage>
</organism>
<comment type="caution">
    <text evidence="3">The sequence shown here is derived from an EMBL/GenBank/DDBJ whole genome shotgun (WGS) entry which is preliminary data.</text>
</comment>
<proteinExistence type="predicted"/>
<feature type="domain" description="DUF5641" evidence="1">
    <location>
        <begin position="3"/>
        <end position="51"/>
    </location>
</feature>
<dbReference type="EMBL" id="JAIWYP010000008">
    <property type="protein sequence ID" value="KAH3790847.1"/>
    <property type="molecule type" value="Genomic_DNA"/>
</dbReference>
<dbReference type="Pfam" id="PF18701">
    <property type="entry name" value="DUF5641"/>
    <property type="match status" value="1"/>
</dbReference>
<reference evidence="3" key="2">
    <citation type="submission" date="2020-11" db="EMBL/GenBank/DDBJ databases">
        <authorList>
            <person name="McCartney M.A."/>
            <person name="Auch B."/>
            <person name="Kono T."/>
            <person name="Mallez S."/>
            <person name="Becker A."/>
            <person name="Gohl D.M."/>
            <person name="Silverstein K.A.T."/>
            <person name="Koren S."/>
            <person name="Bechman K.B."/>
            <person name="Herman A."/>
            <person name="Abrahante J.E."/>
            <person name="Garbe J."/>
        </authorList>
    </citation>
    <scope>NUCLEOTIDE SEQUENCE</scope>
    <source>
        <strain evidence="3">Duluth1</strain>
        <tissue evidence="3">Whole animal</tissue>
    </source>
</reference>
<gene>
    <name evidence="2" type="ORF">DPMN_169052</name>
    <name evidence="3" type="ORF">DPMN_169055</name>
</gene>
<accession>A0A9D4F7R9</accession>
<keyword evidence="4" id="KW-1185">Reference proteome</keyword>
<protein>
    <recommendedName>
        <fullName evidence="1">DUF5641 domain-containing protein</fullName>
    </recommendedName>
</protein>
<evidence type="ECO:0000313" key="2">
    <source>
        <dbReference type="EMBL" id="KAH3790844.1"/>
    </source>
</evidence>
<evidence type="ECO:0000259" key="1">
    <source>
        <dbReference type="Pfam" id="PF18701"/>
    </source>
</evidence>
<name>A0A9D4F7R9_DREPO</name>
<evidence type="ECO:0000313" key="4">
    <source>
        <dbReference type="Proteomes" id="UP000828390"/>
    </source>
</evidence>
<evidence type="ECO:0000313" key="3">
    <source>
        <dbReference type="EMBL" id="KAH3790847.1"/>
    </source>
</evidence>
<reference evidence="3" key="1">
    <citation type="journal article" date="2019" name="bioRxiv">
        <title>The Genome of the Zebra Mussel, Dreissena polymorpha: A Resource for Invasive Species Research.</title>
        <authorList>
            <person name="McCartney M.A."/>
            <person name="Auch B."/>
            <person name="Kono T."/>
            <person name="Mallez S."/>
            <person name="Zhang Y."/>
            <person name="Obille A."/>
            <person name="Becker A."/>
            <person name="Abrahante J.E."/>
            <person name="Garbe J."/>
            <person name="Badalamenti J.P."/>
            <person name="Herman A."/>
            <person name="Mangelson H."/>
            <person name="Liachko I."/>
            <person name="Sullivan S."/>
            <person name="Sone E.D."/>
            <person name="Koren S."/>
            <person name="Silverstein K.A.T."/>
            <person name="Beckman K.B."/>
            <person name="Gohl D.M."/>
        </authorList>
    </citation>
    <scope>NUCLEOTIDE SEQUENCE</scope>
    <source>
        <strain evidence="3">Duluth1</strain>
        <tissue evidence="3">Whole animal</tissue>
    </source>
</reference>
<dbReference type="InterPro" id="IPR040676">
    <property type="entry name" value="DUF5641"/>
</dbReference>
<dbReference type="Proteomes" id="UP000828390">
    <property type="component" value="Unassembled WGS sequence"/>
</dbReference>
<dbReference type="AlphaFoldDB" id="A0A9D4F7R9"/>
<dbReference type="EMBL" id="JAIWYP010000008">
    <property type="protein sequence ID" value="KAH3790844.1"/>
    <property type="molecule type" value="Genomic_DNA"/>
</dbReference>